<dbReference type="Proteomes" id="UP000663570">
    <property type="component" value="Chromosome"/>
</dbReference>
<dbReference type="Gene3D" id="3.40.50.720">
    <property type="entry name" value="NAD(P)-binding Rossmann-like Domain"/>
    <property type="match status" value="2"/>
</dbReference>
<accession>A0ABX7M2H2</accession>
<name>A0ABX7M2H2_9RHOO</name>
<dbReference type="InterPro" id="IPR036291">
    <property type="entry name" value="NAD(P)-bd_dom_sf"/>
</dbReference>
<dbReference type="InterPro" id="IPR002347">
    <property type="entry name" value="SDR_fam"/>
</dbReference>
<proteinExistence type="inferred from homology"/>
<evidence type="ECO:0000256" key="1">
    <source>
        <dbReference type="ARBA" id="ARBA00006484"/>
    </source>
</evidence>
<organism evidence="3 4">
    <name type="scientific">Niveibacterium microcysteis</name>
    <dbReference type="NCBI Taxonomy" id="2811415"/>
    <lineage>
        <taxon>Bacteria</taxon>
        <taxon>Pseudomonadati</taxon>
        <taxon>Pseudomonadota</taxon>
        <taxon>Betaproteobacteria</taxon>
        <taxon>Rhodocyclales</taxon>
        <taxon>Rhodocyclaceae</taxon>
        <taxon>Niveibacterium</taxon>
    </lineage>
</organism>
<evidence type="ECO:0000259" key="2">
    <source>
        <dbReference type="SMART" id="SM00822"/>
    </source>
</evidence>
<evidence type="ECO:0000313" key="4">
    <source>
        <dbReference type="Proteomes" id="UP000663570"/>
    </source>
</evidence>
<reference evidence="3 4" key="1">
    <citation type="submission" date="2021-02" db="EMBL/GenBank/DDBJ databases">
        <title>Niveibacterium changnyeongensis HC41.</title>
        <authorList>
            <person name="Kang M."/>
        </authorList>
    </citation>
    <scope>NUCLEOTIDE SEQUENCE [LARGE SCALE GENOMIC DNA]</scope>
    <source>
        <strain evidence="3 4">HC41</strain>
    </source>
</reference>
<dbReference type="PANTHER" id="PTHR42879:SF2">
    <property type="entry name" value="3-OXOACYL-[ACYL-CARRIER-PROTEIN] REDUCTASE FABG"/>
    <property type="match status" value="1"/>
</dbReference>
<comment type="similarity">
    <text evidence="1">Belongs to the short-chain dehydrogenases/reductases (SDR) family.</text>
</comment>
<dbReference type="InterPro" id="IPR050259">
    <property type="entry name" value="SDR"/>
</dbReference>
<dbReference type="SUPFAM" id="SSF51735">
    <property type="entry name" value="NAD(P)-binding Rossmann-fold domains"/>
    <property type="match status" value="1"/>
</dbReference>
<dbReference type="InterPro" id="IPR057326">
    <property type="entry name" value="KR_dom"/>
</dbReference>
<dbReference type="PRINTS" id="PR00080">
    <property type="entry name" value="SDRFAMILY"/>
</dbReference>
<evidence type="ECO:0000313" key="3">
    <source>
        <dbReference type="EMBL" id="QSI75968.1"/>
    </source>
</evidence>
<dbReference type="Pfam" id="PF13561">
    <property type="entry name" value="adh_short_C2"/>
    <property type="match status" value="1"/>
</dbReference>
<feature type="domain" description="Ketoreductase" evidence="2">
    <location>
        <begin position="208"/>
        <end position="384"/>
    </location>
</feature>
<sequence length="447" mass="45497">MADLLLRLANDRRTAGLIRRLGLPTPVRLARAPGGYDAQPLAGRVVVCGAAPGGIAQAALRQAAESAGASCTLELAEGQSADTLLFDATGCHTPADLAALHAFFAPKLRRLARNARVLVVSRDPAALDDPVAAAAARGIEGFVRALGKEIGRRGATANLARLAPGVETQLAGLVRFCGGPRCTYVSGQVFRLAPAAVTEAGACQLAGKVALVTGAARGIGAATAQRLAEEGARVVCIDVAAARDALYETATRVGGLPLVLDIATPDAPATLAAFLRDKTGGVDVVVHNAGITRDKTLANMKPELWDGVMAVNFAAIAAIDAALLAGEVLHDAGRIVCLSSVSGVAGNFGQTNYATSKAALIGYVAAQAPRLAPRGITINAVAPGFIETPMTAKIPLMTREAGRRLNALSQGGLPRDVAELITFLALPASGGLSGNTIRVCGLALIGK</sequence>
<dbReference type="InterPro" id="IPR020904">
    <property type="entry name" value="Sc_DH/Rdtase_CS"/>
</dbReference>
<dbReference type="NCBIfam" id="NF006110">
    <property type="entry name" value="PRK08261.1"/>
    <property type="match status" value="1"/>
</dbReference>
<keyword evidence="4" id="KW-1185">Reference proteome</keyword>
<protein>
    <submittedName>
        <fullName evidence="3">3-oxoacyl-ACP reductase</fullName>
    </submittedName>
</protein>
<gene>
    <name evidence="3" type="ORF">JY500_15995</name>
</gene>
<dbReference type="PRINTS" id="PR00081">
    <property type="entry name" value="GDHRDH"/>
</dbReference>
<dbReference type="PANTHER" id="PTHR42879">
    <property type="entry name" value="3-OXOACYL-(ACYL-CARRIER-PROTEIN) REDUCTASE"/>
    <property type="match status" value="1"/>
</dbReference>
<dbReference type="SMART" id="SM00822">
    <property type="entry name" value="PKS_KR"/>
    <property type="match status" value="1"/>
</dbReference>
<dbReference type="RefSeq" id="WP_206253787.1">
    <property type="nucleotide sequence ID" value="NZ_CP071060.1"/>
</dbReference>
<dbReference type="PROSITE" id="PS00061">
    <property type="entry name" value="ADH_SHORT"/>
    <property type="match status" value="1"/>
</dbReference>
<dbReference type="EMBL" id="CP071060">
    <property type="protein sequence ID" value="QSI75968.1"/>
    <property type="molecule type" value="Genomic_DNA"/>
</dbReference>